<dbReference type="Gene3D" id="1.10.4160.10">
    <property type="entry name" value="Hydantoin permease"/>
    <property type="match status" value="1"/>
</dbReference>
<dbReference type="GO" id="GO:0015205">
    <property type="term" value="F:nucleobase transmembrane transporter activity"/>
    <property type="evidence" value="ECO:0007669"/>
    <property type="project" value="TreeGrafter"/>
</dbReference>
<feature type="transmembrane region" description="Helical" evidence="6">
    <location>
        <begin position="173"/>
        <end position="195"/>
    </location>
</feature>
<dbReference type="InterPro" id="IPR045225">
    <property type="entry name" value="Uracil/uridine/allantoin_perm"/>
</dbReference>
<keyword evidence="8" id="KW-1185">Reference proteome</keyword>
<feature type="transmembrane region" description="Helical" evidence="6">
    <location>
        <begin position="431"/>
        <end position="450"/>
    </location>
</feature>
<evidence type="ECO:0000256" key="2">
    <source>
        <dbReference type="ARBA" id="ARBA00008974"/>
    </source>
</evidence>
<accession>A0A0M8N822</accession>
<dbReference type="Pfam" id="PF02133">
    <property type="entry name" value="Transp_cyt_pur"/>
    <property type="match status" value="2"/>
</dbReference>
<evidence type="ECO:0000256" key="1">
    <source>
        <dbReference type="ARBA" id="ARBA00004141"/>
    </source>
</evidence>
<evidence type="ECO:0000256" key="6">
    <source>
        <dbReference type="SAM" id="Phobius"/>
    </source>
</evidence>
<dbReference type="InterPro" id="IPR001248">
    <property type="entry name" value="Pur-cyt_permease"/>
</dbReference>
<feature type="transmembrane region" description="Helical" evidence="6">
    <location>
        <begin position="462"/>
        <end position="485"/>
    </location>
</feature>
<keyword evidence="3 6" id="KW-0812">Transmembrane</keyword>
<comment type="similarity">
    <text evidence="2">Belongs to the purine-cytosine permease (2.A.39) family.</text>
</comment>
<feature type="transmembrane region" description="Helical" evidence="6">
    <location>
        <begin position="221"/>
        <end position="241"/>
    </location>
</feature>
<comment type="subcellular location">
    <subcellularLocation>
        <location evidence="1">Membrane</location>
        <topology evidence="1">Multi-pass membrane protein</topology>
    </subcellularLocation>
</comment>
<keyword evidence="4 6" id="KW-1133">Transmembrane helix</keyword>
<feature type="transmembrane region" description="Helical" evidence="6">
    <location>
        <begin position="107"/>
        <end position="127"/>
    </location>
</feature>
<reference evidence="7 8" key="1">
    <citation type="submission" date="2015-07" db="EMBL/GenBank/DDBJ databases">
        <title>The genome of the fungus Escovopsis weberi, a specialized disease agent of ant agriculture.</title>
        <authorList>
            <person name="de Man T.J."/>
            <person name="Stajich J.E."/>
            <person name="Kubicek C.P."/>
            <person name="Chenthamara K."/>
            <person name="Atanasova L."/>
            <person name="Druzhinina I.S."/>
            <person name="Birnbaum S."/>
            <person name="Barribeau S.M."/>
            <person name="Teiling C."/>
            <person name="Suen G."/>
            <person name="Currie C."/>
            <person name="Gerardo N.M."/>
        </authorList>
    </citation>
    <scope>NUCLEOTIDE SEQUENCE [LARGE SCALE GENOMIC DNA]</scope>
</reference>
<feature type="transmembrane region" description="Helical" evidence="6">
    <location>
        <begin position="376"/>
        <end position="401"/>
    </location>
</feature>
<evidence type="ECO:0000313" key="8">
    <source>
        <dbReference type="Proteomes" id="UP000053831"/>
    </source>
</evidence>
<dbReference type="PANTHER" id="PTHR30618">
    <property type="entry name" value="NCS1 FAMILY PURINE/PYRIMIDINE TRANSPORTER"/>
    <property type="match status" value="1"/>
</dbReference>
<feature type="transmembrane region" description="Helical" evidence="6">
    <location>
        <begin position="147"/>
        <end position="166"/>
    </location>
</feature>
<feature type="transmembrane region" description="Helical" evidence="6">
    <location>
        <begin position="49"/>
        <end position="70"/>
    </location>
</feature>
<gene>
    <name evidence="7" type="ORF">ESCO_002116</name>
</gene>
<dbReference type="AlphaFoldDB" id="A0A0M8N822"/>
<sequence>MTSPVPKRGCMDVVQNFLKIIELPYVSPWLNDDIRPLESRRRTWTFRTFHNFWLLVNCNISSYIIGSALIPLGLSWWQAIIVGFSAYCRSSWGLWGSQFPVWNRVFLSFIWYTWVGGQAFELILLSWDPNYEKHVHNTIPASTGMTSGQFVSYVLFVIMSLPVLWVKPHRLAMLFTLASILTAVFFIALLIWALATMGSDGFGDTLAANDTVTDTSGPNSLGWLIVSAITSTIGGIAAGILNQTDFSRMAKRQTHSTWGQLLPFPFYAIVSAVIGILVTAATQKRFNEALWNPPDLLARILVEDPRSGTRAAVFFSGLALVVSQMGCSIPNDALAGGMDLASVLPQYINIRRGAFIVAILSPIVNPWRLVNTATTFLTVLSGYAVFIAPMTGIMLSHYIVVCKCKLKIEDMYRGHSGSIYWHTWGINWRTFVAWTVGVAPCLPGFISAVNPKIKVSDGAIEMYYLSYVYGLLSSGAVLAVLHWVFPARRMDAFVNDPMSAHEVQELARQRWEVTMDQTWGVLNACSQSSQHDTEKSPEDLPHAV</sequence>
<evidence type="ECO:0000256" key="3">
    <source>
        <dbReference type="ARBA" id="ARBA00022692"/>
    </source>
</evidence>
<protein>
    <submittedName>
        <fullName evidence="7">Uracil permease</fullName>
    </submittedName>
</protein>
<keyword evidence="5 6" id="KW-0472">Membrane</keyword>
<evidence type="ECO:0000256" key="4">
    <source>
        <dbReference type="ARBA" id="ARBA00022989"/>
    </source>
</evidence>
<dbReference type="GO" id="GO:0005886">
    <property type="term" value="C:plasma membrane"/>
    <property type="evidence" value="ECO:0007669"/>
    <property type="project" value="TreeGrafter"/>
</dbReference>
<evidence type="ECO:0000256" key="5">
    <source>
        <dbReference type="ARBA" id="ARBA00023136"/>
    </source>
</evidence>
<dbReference type="Proteomes" id="UP000053831">
    <property type="component" value="Unassembled WGS sequence"/>
</dbReference>
<proteinExistence type="inferred from homology"/>
<evidence type="ECO:0000313" key="7">
    <source>
        <dbReference type="EMBL" id="KOS21920.1"/>
    </source>
</evidence>
<dbReference type="OrthoDB" id="2018619at2759"/>
<feature type="transmembrane region" description="Helical" evidence="6">
    <location>
        <begin position="76"/>
        <end position="95"/>
    </location>
</feature>
<feature type="transmembrane region" description="Helical" evidence="6">
    <location>
        <begin position="261"/>
        <end position="281"/>
    </location>
</feature>
<name>A0A0M8N822_ESCWE</name>
<dbReference type="PANTHER" id="PTHR30618:SF4">
    <property type="entry name" value="ALLANTOIN PERMEASE"/>
    <property type="match status" value="1"/>
</dbReference>
<dbReference type="EMBL" id="LGSR01000006">
    <property type="protein sequence ID" value="KOS21920.1"/>
    <property type="molecule type" value="Genomic_DNA"/>
</dbReference>
<comment type="caution">
    <text evidence="7">The sequence shown here is derived from an EMBL/GenBank/DDBJ whole genome shotgun (WGS) entry which is preliminary data.</text>
</comment>
<dbReference type="STRING" id="150374.A0A0M8N822"/>
<organism evidence="7 8">
    <name type="scientific">Escovopsis weberi</name>
    <dbReference type="NCBI Taxonomy" id="150374"/>
    <lineage>
        <taxon>Eukaryota</taxon>
        <taxon>Fungi</taxon>
        <taxon>Dikarya</taxon>
        <taxon>Ascomycota</taxon>
        <taxon>Pezizomycotina</taxon>
        <taxon>Sordariomycetes</taxon>
        <taxon>Hypocreomycetidae</taxon>
        <taxon>Hypocreales</taxon>
        <taxon>Hypocreaceae</taxon>
        <taxon>Escovopsis</taxon>
    </lineage>
</organism>